<dbReference type="SUPFAM" id="SSF89372">
    <property type="entry name" value="Fucose-specific lectin"/>
    <property type="match status" value="1"/>
</dbReference>
<reference evidence="3 4" key="1">
    <citation type="journal article" date="2024" name="IMA Fungus">
        <title>IMA Genome - F19 : A genome assembly and annotation guide to empower mycologists, including annotated draft genome sequences of Ceratocystis pirilliformis, Diaporthe australafricana, Fusarium ophioides, Paecilomyces lecythidis, and Sporothrix stenoceras.</title>
        <authorList>
            <person name="Aylward J."/>
            <person name="Wilson A.M."/>
            <person name="Visagie C.M."/>
            <person name="Spraker J."/>
            <person name="Barnes I."/>
            <person name="Buitendag C."/>
            <person name="Ceriani C."/>
            <person name="Del Mar Angel L."/>
            <person name="du Plessis D."/>
            <person name="Fuchs T."/>
            <person name="Gasser K."/>
            <person name="Kramer D."/>
            <person name="Li W."/>
            <person name="Munsamy K."/>
            <person name="Piso A."/>
            <person name="Price J.L."/>
            <person name="Sonnekus B."/>
            <person name="Thomas C."/>
            <person name="van der Nest A."/>
            <person name="van Dijk A."/>
            <person name="van Heerden A."/>
            <person name="van Vuuren N."/>
            <person name="Yilmaz N."/>
            <person name="Duong T.A."/>
            <person name="van der Merwe N.A."/>
            <person name="Wingfield M.J."/>
            <person name="Wingfield B.D."/>
        </authorList>
    </citation>
    <scope>NUCLEOTIDE SEQUENCE [LARGE SCALE GENOMIC DNA]</scope>
    <source>
        <strain evidence="3 4">CMW 18300</strain>
    </source>
</reference>
<organism evidence="3 4">
    <name type="scientific">Diaporthe australafricana</name>
    <dbReference type="NCBI Taxonomy" id="127596"/>
    <lineage>
        <taxon>Eukaryota</taxon>
        <taxon>Fungi</taxon>
        <taxon>Dikarya</taxon>
        <taxon>Ascomycota</taxon>
        <taxon>Pezizomycotina</taxon>
        <taxon>Sordariomycetes</taxon>
        <taxon>Sordariomycetidae</taxon>
        <taxon>Diaporthales</taxon>
        <taxon>Diaporthaceae</taxon>
        <taxon>Diaporthe</taxon>
    </lineage>
</organism>
<keyword evidence="2" id="KW-0472">Membrane</keyword>
<evidence type="ECO:0000256" key="1">
    <source>
        <dbReference type="SAM" id="MobiDB-lite"/>
    </source>
</evidence>
<keyword evidence="2" id="KW-0812">Transmembrane</keyword>
<feature type="region of interest" description="Disordered" evidence="1">
    <location>
        <begin position="101"/>
        <end position="125"/>
    </location>
</feature>
<proteinExistence type="predicted"/>
<dbReference type="EMBL" id="JAWRVE010000063">
    <property type="protein sequence ID" value="KAL1865183.1"/>
    <property type="molecule type" value="Genomic_DNA"/>
</dbReference>
<name>A0ABR3WNP1_9PEZI</name>
<dbReference type="Proteomes" id="UP001583177">
    <property type="component" value="Unassembled WGS sequence"/>
</dbReference>
<comment type="caution">
    <text evidence="3">The sequence shown here is derived from an EMBL/GenBank/DDBJ whole genome shotgun (WGS) entry which is preliminary data.</text>
</comment>
<protein>
    <recommendedName>
        <fullName evidence="5">Fucose-specific lectin</fullName>
    </recommendedName>
</protein>
<keyword evidence="2" id="KW-1133">Transmembrane helix</keyword>
<evidence type="ECO:0000313" key="4">
    <source>
        <dbReference type="Proteomes" id="UP001583177"/>
    </source>
</evidence>
<keyword evidence="4" id="KW-1185">Reference proteome</keyword>
<sequence length="459" mass="48655">MVIDHHHEDPEVVPWSNLEAVPYQLATSDRNGQHQASSVQHHAEHEIARSFTSDLKDAPRINNGHMRLIIFGGAILVAIVSGVVGGVVGWQVTEKRLSGASVNAGGGGGSTDADAGSGTSTSGSGRTCTINKPLISASVVRNGTALAATGWRYGTDHVIWVYFQGTDDSLQYVVYDTMYGAWAGPTMLSLDEGAVAGTALTATTLLWPEPQPQLVYQDISGTLKGSAWRLGWPSVGKSAMLNKAGFYATSKSALAGFIPSFYLQAGNGSVSETILNGTYTDLATLPISPASETPLLAIPRTKTHADNELRLFFRRNMDGKIAVFERDSNYTAAFATDGEPALPFGTVGEGSILAGFTTARSAGTSDLNTMILLQDIPSGDIKYTWTGDASGWQDAATDVVFEGADAGGVTCLTAATTWNGHGVKPLEVSDDMNKCYFLAEGKIKEVWWDGSSWTEVGFI</sequence>
<feature type="compositionally biased region" description="Low complexity" evidence="1">
    <location>
        <begin position="111"/>
        <end position="125"/>
    </location>
</feature>
<evidence type="ECO:0008006" key="5">
    <source>
        <dbReference type="Google" id="ProtNLM"/>
    </source>
</evidence>
<evidence type="ECO:0000256" key="2">
    <source>
        <dbReference type="SAM" id="Phobius"/>
    </source>
</evidence>
<accession>A0ABR3WNP1</accession>
<dbReference type="Gene3D" id="2.120.10.70">
    <property type="entry name" value="Fucose-specific lectin"/>
    <property type="match status" value="1"/>
</dbReference>
<feature type="transmembrane region" description="Helical" evidence="2">
    <location>
        <begin position="68"/>
        <end position="90"/>
    </location>
</feature>
<gene>
    <name evidence="3" type="ORF">Daus18300_007310</name>
</gene>
<evidence type="ECO:0000313" key="3">
    <source>
        <dbReference type="EMBL" id="KAL1865183.1"/>
    </source>
</evidence>